<comment type="similarity">
    <text evidence="1 4">Belongs to the PstS family.</text>
</comment>
<dbReference type="PANTHER" id="PTHR30570">
    <property type="entry name" value="PERIPLASMIC PHOSPHATE BINDING COMPONENT OF PHOSPHATE ABC TRANSPORTER"/>
    <property type="match status" value="1"/>
</dbReference>
<reference evidence="6 7" key="1">
    <citation type="submission" date="2019-02" db="EMBL/GenBank/DDBJ databases">
        <title>Deep-cultivation of Planctomycetes and their phenomic and genomic characterization uncovers novel biology.</title>
        <authorList>
            <person name="Wiegand S."/>
            <person name="Jogler M."/>
            <person name="Boedeker C."/>
            <person name="Pinto D."/>
            <person name="Vollmers J."/>
            <person name="Rivas-Marin E."/>
            <person name="Kohn T."/>
            <person name="Peeters S.H."/>
            <person name="Heuer A."/>
            <person name="Rast P."/>
            <person name="Oberbeckmann S."/>
            <person name="Bunk B."/>
            <person name="Jeske O."/>
            <person name="Meyerdierks A."/>
            <person name="Storesund J.E."/>
            <person name="Kallscheuer N."/>
            <person name="Luecker S."/>
            <person name="Lage O.M."/>
            <person name="Pohl T."/>
            <person name="Merkel B.J."/>
            <person name="Hornburger P."/>
            <person name="Mueller R.-W."/>
            <person name="Bruemmer F."/>
            <person name="Labrenz M."/>
            <person name="Spormann A.M."/>
            <person name="Op den Camp H."/>
            <person name="Overmann J."/>
            <person name="Amann R."/>
            <person name="Jetten M.S.M."/>
            <person name="Mascher T."/>
            <person name="Medema M.H."/>
            <person name="Devos D.P."/>
            <person name="Kaster A.-K."/>
            <person name="Ovreas L."/>
            <person name="Rohde M."/>
            <person name="Galperin M.Y."/>
            <person name="Jogler C."/>
        </authorList>
    </citation>
    <scope>NUCLEOTIDE SEQUENCE [LARGE SCALE GENOMIC DNA]</scope>
    <source>
        <strain evidence="6 7">ETA_A8</strain>
    </source>
</reference>
<keyword evidence="4" id="KW-0592">Phosphate transport</keyword>
<evidence type="ECO:0000256" key="1">
    <source>
        <dbReference type="ARBA" id="ARBA00008725"/>
    </source>
</evidence>
<feature type="signal peptide" evidence="4">
    <location>
        <begin position="1"/>
        <end position="20"/>
    </location>
</feature>
<dbReference type="CDD" id="cd13654">
    <property type="entry name" value="PBP2_phosphate_like_2"/>
    <property type="match status" value="1"/>
</dbReference>
<proteinExistence type="inferred from homology"/>
<dbReference type="RefSeq" id="WP_145091151.1">
    <property type="nucleotide sequence ID" value="NZ_CP036274.1"/>
</dbReference>
<dbReference type="NCBIfam" id="TIGR02136">
    <property type="entry name" value="ptsS_2"/>
    <property type="match status" value="1"/>
</dbReference>
<evidence type="ECO:0000259" key="5">
    <source>
        <dbReference type="Pfam" id="PF12849"/>
    </source>
</evidence>
<dbReference type="EMBL" id="CP036274">
    <property type="protein sequence ID" value="QDU28599.1"/>
    <property type="molecule type" value="Genomic_DNA"/>
</dbReference>
<evidence type="ECO:0000256" key="3">
    <source>
        <dbReference type="ARBA" id="ARBA00022729"/>
    </source>
</evidence>
<dbReference type="InterPro" id="IPR050811">
    <property type="entry name" value="Phosphate_ABC_transporter"/>
</dbReference>
<dbReference type="AlphaFoldDB" id="A0A517YEE4"/>
<dbReference type="GO" id="GO:0006817">
    <property type="term" value="P:phosphate ion transport"/>
    <property type="evidence" value="ECO:0007669"/>
    <property type="project" value="UniProtKB-UniRule"/>
</dbReference>
<dbReference type="Pfam" id="PF12849">
    <property type="entry name" value="PBP_like_2"/>
    <property type="match status" value="1"/>
</dbReference>
<dbReference type="Proteomes" id="UP000315017">
    <property type="component" value="Chromosome"/>
</dbReference>
<name>A0A517YEE4_9BACT</name>
<dbReference type="Gene3D" id="3.40.190.10">
    <property type="entry name" value="Periplasmic binding protein-like II"/>
    <property type="match status" value="2"/>
</dbReference>
<feature type="chain" id="PRO_5027166434" description="Phosphate-binding protein" evidence="4">
    <location>
        <begin position="21"/>
        <end position="363"/>
    </location>
</feature>
<dbReference type="PROSITE" id="PS51257">
    <property type="entry name" value="PROKAR_LIPOPROTEIN"/>
    <property type="match status" value="1"/>
</dbReference>
<evidence type="ECO:0000313" key="7">
    <source>
        <dbReference type="Proteomes" id="UP000315017"/>
    </source>
</evidence>
<dbReference type="KEGG" id="aagg:ETAA8_37020"/>
<accession>A0A517YEE4</accession>
<dbReference type="InterPro" id="IPR011862">
    <property type="entry name" value="Phos-bd"/>
</dbReference>
<keyword evidence="2 4" id="KW-0813">Transport</keyword>
<protein>
    <recommendedName>
        <fullName evidence="4">Phosphate-binding protein</fullName>
    </recommendedName>
</protein>
<sequence length="363" mass="38767" precursor="true">MIRIYPLCLALTLGTAALLACGCNSSTPATGTGGTTAPVAEDPSLTQAKEKFADDKLTGEVKVDGSSTVFPVTEAVAEEFKEALPNVQVTVGISGTGGGFKKFGRGETDISNASRPILKAEAEAAAKEGIEFVELPVCYDALTVAVHPSCDWIKDDTITIDQLKMIWEPAAQGKILKWNQVDPSWPDAELKLFGPGADSGTFDYFTEVVTGKAKQSRGDFTGSEDDNTLVQGISGDKYALGYLPYAYFEPNSAKMKALKIKKGDADAVGPSAATVKDGSYALSRPLFVYVSLKSLERPEVAKFSEFYLDTVTALATEVKYVPFEPALYELVKDRLAKKLPGSMFGGEAETHQSLEEALKAAAK</sequence>
<dbReference type="PANTHER" id="PTHR30570:SF1">
    <property type="entry name" value="PHOSPHATE-BINDING PROTEIN PSTS"/>
    <property type="match status" value="1"/>
</dbReference>
<feature type="domain" description="PBP" evidence="5">
    <location>
        <begin position="55"/>
        <end position="308"/>
    </location>
</feature>
<evidence type="ECO:0000256" key="4">
    <source>
        <dbReference type="RuleBase" id="RU367119"/>
    </source>
</evidence>
<dbReference type="GO" id="GO:0042301">
    <property type="term" value="F:phosphate ion binding"/>
    <property type="evidence" value="ECO:0007669"/>
    <property type="project" value="UniProtKB-UniRule"/>
</dbReference>
<dbReference type="SUPFAM" id="SSF53850">
    <property type="entry name" value="Periplasmic binding protein-like II"/>
    <property type="match status" value="1"/>
</dbReference>
<dbReference type="InterPro" id="IPR024370">
    <property type="entry name" value="PBP_domain"/>
</dbReference>
<evidence type="ECO:0000256" key="2">
    <source>
        <dbReference type="ARBA" id="ARBA00022448"/>
    </source>
</evidence>
<keyword evidence="3 4" id="KW-0732">Signal</keyword>
<dbReference type="OrthoDB" id="9790048at2"/>
<evidence type="ECO:0000313" key="6">
    <source>
        <dbReference type="EMBL" id="QDU28599.1"/>
    </source>
</evidence>
<organism evidence="6 7">
    <name type="scientific">Anatilimnocola aggregata</name>
    <dbReference type="NCBI Taxonomy" id="2528021"/>
    <lineage>
        <taxon>Bacteria</taxon>
        <taxon>Pseudomonadati</taxon>
        <taxon>Planctomycetota</taxon>
        <taxon>Planctomycetia</taxon>
        <taxon>Pirellulales</taxon>
        <taxon>Pirellulaceae</taxon>
        <taxon>Anatilimnocola</taxon>
    </lineage>
</organism>
<comment type="function">
    <text evidence="4">Involved in the system for phosphate transport across the cytoplasmic membrane.</text>
</comment>
<gene>
    <name evidence="6" type="primary">pstS</name>
    <name evidence="6" type="ORF">ETAA8_37020</name>
</gene>
<keyword evidence="7" id="KW-1185">Reference proteome</keyword>